<dbReference type="Pfam" id="PF17109">
    <property type="entry name" value="Goodbye"/>
    <property type="match status" value="1"/>
</dbReference>
<feature type="region of interest" description="Disordered" evidence="2">
    <location>
        <begin position="914"/>
        <end position="952"/>
    </location>
</feature>
<name>W9WLX6_9EURO</name>
<evidence type="ECO:0000256" key="1">
    <source>
        <dbReference type="ARBA" id="ARBA00022737"/>
    </source>
</evidence>
<feature type="compositionally biased region" description="Basic and acidic residues" evidence="2">
    <location>
        <begin position="1415"/>
        <end position="1425"/>
    </location>
</feature>
<gene>
    <name evidence="5" type="ORF">A1O5_12064</name>
</gene>
<dbReference type="GeneID" id="19196750"/>
<dbReference type="RefSeq" id="XP_007750823.1">
    <property type="nucleotide sequence ID" value="XM_007752633.1"/>
</dbReference>
<feature type="domain" description="Fungal STAND N-terminal Goodbye" evidence="3">
    <location>
        <begin position="24"/>
        <end position="147"/>
    </location>
</feature>
<dbReference type="eggNOG" id="ENOG502SJ79">
    <property type="taxonomic scope" value="Eukaryota"/>
</dbReference>
<dbReference type="PANTHER" id="PTHR10039:SF17">
    <property type="entry name" value="FUNGAL STAND N-TERMINAL GOODBYE DOMAIN-CONTAINING PROTEIN-RELATED"/>
    <property type="match status" value="1"/>
</dbReference>
<dbReference type="Pfam" id="PF24883">
    <property type="entry name" value="NPHP3_N"/>
    <property type="match status" value="1"/>
</dbReference>
<evidence type="ECO:0000259" key="3">
    <source>
        <dbReference type="Pfam" id="PF17109"/>
    </source>
</evidence>
<dbReference type="OrthoDB" id="2913095at2759"/>
<keyword evidence="1" id="KW-0677">Repeat</keyword>
<dbReference type="EMBL" id="AMGX01000031">
    <property type="protein sequence ID" value="EXJ59439.1"/>
    <property type="molecule type" value="Genomic_DNA"/>
</dbReference>
<comment type="caution">
    <text evidence="5">The sequence shown here is derived from an EMBL/GenBank/DDBJ whole genome shotgun (WGS) entry which is preliminary data.</text>
</comment>
<evidence type="ECO:0000313" key="6">
    <source>
        <dbReference type="Proteomes" id="UP000019471"/>
    </source>
</evidence>
<accession>W9WLX6</accession>
<dbReference type="Proteomes" id="UP000019471">
    <property type="component" value="Unassembled WGS sequence"/>
</dbReference>
<keyword evidence="6" id="KW-1185">Reference proteome</keyword>
<dbReference type="SUPFAM" id="SSF48452">
    <property type="entry name" value="TPR-like"/>
    <property type="match status" value="2"/>
</dbReference>
<feature type="compositionally biased region" description="Acidic residues" evidence="2">
    <location>
        <begin position="923"/>
        <end position="934"/>
    </location>
</feature>
<dbReference type="InterPro" id="IPR031350">
    <property type="entry name" value="Goodbye_dom"/>
</dbReference>
<dbReference type="HOGENOM" id="CLU_001466_3_0_1"/>
<feature type="domain" description="Nephrocystin 3-like N-terminal" evidence="4">
    <location>
        <begin position="307"/>
        <end position="480"/>
    </location>
</feature>
<organism evidence="5 6">
    <name type="scientific">Cladophialophora psammophila CBS 110553</name>
    <dbReference type="NCBI Taxonomy" id="1182543"/>
    <lineage>
        <taxon>Eukaryota</taxon>
        <taxon>Fungi</taxon>
        <taxon>Dikarya</taxon>
        <taxon>Ascomycota</taxon>
        <taxon>Pezizomycotina</taxon>
        <taxon>Eurotiomycetes</taxon>
        <taxon>Chaetothyriomycetidae</taxon>
        <taxon>Chaetothyriales</taxon>
        <taxon>Herpotrichiellaceae</taxon>
        <taxon>Cladophialophora</taxon>
    </lineage>
</organism>
<proteinExistence type="predicted"/>
<dbReference type="Pfam" id="PF14559">
    <property type="entry name" value="TPR_19"/>
    <property type="match status" value="1"/>
</dbReference>
<protein>
    <submittedName>
        <fullName evidence="5">Uncharacterized protein</fullName>
    </submittedName>
</protein>
<dbReference type="PANTHER" id="PTHR10039">
    <property type="entry name" value="AMELOGENIN"/>
    <property type="match status" value="1"/>
</dbReference>
<sequence>MAASRQPQTAAALSPAEMELKLLWQDAEVDFRQMTRRSLRTDQEKRLEDVLAELDRKYRPPESEAGKEDSAKTKAKIRATVGKVLSCIQLLGGLAAQGASIVFGPATLCFNAISFLIDVPGKIAEVYEGVGSLFEEISHSLVLFKIYENYTKLDPDLRDGTHKLMMSIVRICGLSIKIIEGGVLHHIKIGAKITFLNDDSGVKSELAKFKALIEKQSRVTEAITLQHVLSSEDKIVQVLNAQYESAEKLANLETNMSIVVADVSDRKMHMILSERLDAMSRMLSTTTASAQEARKAMLTMRDNLLTGSAQWLLDHEDYKEWKTSEAETIPLLLLSGDTNTGKSFLLAAIEEDFRKTSTDVSIAYYGFTKREAKSARDKHKEDVVTALKSMCLQLAGQHKQYATEMAGLKDDFKPPEMGKEKELWEKLWWDKLQFSRYPQTRETANFVLMFDGLEDLSDSNCAKLLRMLKTVRDESRSPTKAIRQHIRVVATAQPKVFKDSPITPIEIADHNLPDVKMYIEDELRKDEILQGQHVEMLDLLKAIRETLPDVAMGSFAVVQQKLERVREAVDSDAYLDDVQTILDENPADDLGKLARKVIKDLNVTLKPHDIDQLNELLHWCIFGYEYFSVDQLRATIFLNSGKASLQPFERKLKEKYARILHVIDGRVEVDYDIEDLFRTQDSSVSGPVTAPDSDNPRITMTISINQADLRTVQQFFWDLSDKLRTGRFDFSADKSSLDGKGVIRTDEIRASYYIADQLLKLLNDEPHEKTQCLVLYALKYLTHHLQKVKEFLDQGKLGASERRIIAKRLVDLLSDVEGIEKFWAASNVLSLTWIEPDEVETVRGLLKDEKTLDVLQPKERRWVRVHTAESEGKAGIYKPISLMVARHWLRDRSWKVFPAYYWIQKYIDLQNSKDEEADKGNGEEGDANGDENNDEAGSNGNSEQEPEPRSDADEIVSAATWVQQSLSLKDEDLDALWYDRLGETCYEADEFQAAKEFYEKAKGLPNCQWTANQGWALAVYKLSQAQDDNQAQQKELKESACNEMEIALTHLRSTSKIPDSGDDNKKALIEGLKKQASWHEELTSTDRAFALYEEALEVDPGEHEIRCDLLKALYANNREADARNMLLRMMNQRGNPAELDLFSALLLHLTESEWYSAAIQPIDIILALARTDETLNSQTLEALQTALRDARKSNLTVSEGMLLLYEGTVLARGSTDDARIQQAIRCWEDCQSLYLSSRYDLVATQALASRFLTQHYFHQAVKEGITTVEREEHVGKLLRLKRLSNSWIHSFRPNSFLASYYVQQNQLEEARQLFMEDMVAAMEILSDSDPENDSYGYRYLANILMHTGDDLNALSAWSLLGPYGLFKSPEEVPSNGEDQDGTPKENGVSEAKYDELAENGIPEEEDNLQPSAPEQAEHKEKTDTRDGPLGYTCDGLCNHLWRYADNFYTCRYCPDTQFTPDCFEKLKANKLEPYICHPDHSWLHVPAWSDKEALEIGPGKVRVHGELLDGVRVGGEIVDTQQWLDEIREIWKVPKKEDVPIIAEPVLTPNGSSK</sequence>
<dbReference type="InterPro" id="IPR056884">
    <property type="entry name" value="NPHP3-like_N"/>
</dbReference>
<feature type="region of interest" description="Disordered" evidence="2">
    <location>
        <begin position="1401"/>
        <end position="1425"/>
    </location>
</feature>
<evidence type="ECO:0000313" key="5">
    <source>
        <dbReference type="EMBL" id="EXJ59439.1"/>
    </source>
</evidence>
<evidence type="ECO:0000259" key="4">
    <source>
        <dbReference type="Pfam" id="PF24883"/>
    </source>
</evidence>
<dbReference type="InterPro" id="IPR011990">
    <property type="entry name" value="TPR-like_helical_dom_sf"/>
</dbReference>
<reference evidence="5 6" key="1">
    <citation type="submission" date="2013-03" db="EMBL/GenBank/DDBJ databases">
        <title>The Genome Sequence of Cladophialophora psammophila CBS 110553.</title>
        <authorList>
            <consortium name="The Broad Institute Genomics Platform"/>
            <person name="Cuomo C."/>
            <person name="de Hoog S."/>
            <person name="Gorbushina A."/>
            <person name="Walker B."/>
            <person name="Young S.K."/>
            <person name="Zeng Q."/>
            <person name="Gargeya S."/>
            <person name="Fitzgerald M."/>
            <person name="Haas B."/>
            <person name="Abouelleil A."/>
            <person name="Allen A.W."/>
            <person name="Alvarado L."/>
            <person name="Arachchi H.M."/>
            <person name="Berlin A.M."/>
            <person name="Chapman S.B."/>
            <person name="Gainer-Dewar J."/>
            <person name="Goldberg J."/>
            <person name="Griggs A."/>
            <person name="Gujja S."/>
            <person name="Hansen M."/>
            <person name="Howarth C."/>
            <person name="Imamovic A."/>
            <person name="Ireland A."/>
            <person name="Larimer J."/>
            <person name="McCowan C."/>
            <person name="Murphy C."/>
            <person name="Pearson M."/>
            <person name="Poon T.W."/>
            <person name="Priest M."/>
            <person name="Roberts A."/>
            <person name="Saif S."/>
            <person name="Shea T."/>
            <person name="Sisk P."/>
            <person name="Sykes S."/>
            <person name="Wortman J."/>
            <person name="Nusbaum C."/>
            <person name="Birren B."/>
        </authorList>
    </citation>
    <scope>NUCLEOTIDE SEQUENCE [LARGE SCALE GENOMIC DNA]</scope>
    <source>
        <strain evidence="5 6">CBS 110553</strain>
    </source>
</reference>
<evidence type="ECO:0000256" key="2">
    <source>
        <dbReference type="SAM" id="MobiDB-lite"/>
    </source>
</evidence>
<feature type="region of interest" description="Disordered" evidence="2">
    <location>
        <begin position="1369"/>
        <end position="1389"/>
    </location>
</feature>
<dbReference type="Gene3D" id="1.25.40.10">
    <property type="entry name" value="Tetratricopeptide repeat domain"/>
    <property type="match status" value="1"/>
</dbReference>